<feature type="region of interest" description="Disordered" evidence="2">
    <location>
        <begin position="36"/>
        <end position="60"/>
    </location>
</feature>
<evidence type="ECO:0000313" key="4">
    <source>
        <dbReference type="Proteomes" id="UP001501920"/>
    </source>
</evidence>
<feature type="compositionally biased region" description="Polar residues" evidence="2">
    <location>
        <begin position="46"/>
        <end position="59"/>
    </location>
</feature>
<name>A0A3B4BWG4_PYGNA</name>
<reference evidence="3" key="2">
    <citation type="submission" date="2025-08" db="UniProtKB">
        <authorList>
            <consortium name="Ensembl"/>
        </authorList>
    </citation>
    <scope>IDENTIFICATION</scope>
</reference>
<sequence>ERDSGKLIRGVYPWWKSLTGKTKNNILKETIVPQEAEKEAKAAAKQSTESQNSNLLSNETYDDSHLEPVFNENTCRRNLRVSRSGRFKEKRRVRGTLPANCSFYETNTAVAK</sequence>
<dbReference type="AlphaFoldDB" id="A0A3B4BWG4"/>
<organism evidence="3 4">
    <name type="scientific">Pygocentrus nattereri</name>
    <name type="common">Red-bellied piranha</name>
    <dbReference type="NCBI Taxonomy" id="42514"/>
    <lineage>
        <taxon>Eukaryota</taxon>
        <taxon>Metazoa</taxon>
        <taxon>Chordata</taxon>
        <taxon>Craniata</taxon>
        <taxon>Vertebrata</taxon>
        <taxon>Euteleostomi</taxon>
        <taxon>Actinopterygii</taxon>
        <taxon>Neopterygii</taxon>
        <taxon>Teleostei</taxon>
        <taxon>Ostariophysi</taxon>
        <taxon>Characiformes</taxon>
        <taxon>Characoidei</taxon>
        <taxon>Pygocentrus</taxon>
    </lineage>
</organism>
<dbReference type="Proteomes" id="UP001501920">
    <property type="component" value="Chromosome 3"/>
</dbReference>
<reference evidence="3 4" key="1">
    <citation type="submission" date="2020-10" db="EMBL/GenBank/DDBJ databases">
        <title>Pygocentrus nattereri (red-bellied piranha) genome, fPygNat1, primary haplotype.</title>
        <authorList>
            <person name="Myers G."/>
            <person name="Meyer A."/>
            <person name="Karagic N."/>
            <person name="Pippel M."/>
            <person name="Winkler S."/>
            <person name="Tracey A."/>
            <person name="Wood J."/>
            <person name="Formenti G."/>
            <person name="Howe K."/>
            <person name="Fedrigo O."/>
            <person name="Jarvis E.D."/>
        </authorList>
    </citation>
    <scope>NUCLEOTIDE SEQUENCE [LARGE SCALE GENOMIC DNA]</scope>
</reference>
<accession>A0A3B4BWG4</accession>
<evidence type="ECO:0000313" key="3">
    <source>
        <dbReference type="Ensembl" id="ENSPNAP00000002834.2"/>
    </source>
</evidence>
<proteinExistence type="inferred from homology"/>
<comment type="similarity">
    <text evidence="1">Belongs to the PRR15 family.</text>
</comment>
<dbReference type="PANTHER" id="PTHR14581:SF4">
    <property type="entry name" value="PROLINE-RICH PROTEIN 15"/>
    <property type="match status" value="1"/>
</dbReference>
<reference evidence="3" key="3">
    <citation type="submission" date="2025-09" db="UniProtKB">
        <authorList>
            <consortium name="Ensembl"/>
        </authorList>
    </citation>
    <scope>IDENTIFICATION</scope>
</reference>
<dbReference type="GeneTree" id="ENSGT00760000119737"/>
<keyword evidence="4" id="KW-1185">Reference proteome</keyword>
<evidence type="ECO:0000256" key="2">
    <source>
        <dbReference type="SAM" id="MobiDB-lite"/>
    </source>
</evidence>
<dbReference type="InterPro" id="IPR028237">
    <property type="entry name" value="PRR15"/>
</dbReference>
<dbReference type="OMA" id="ENTCRRN"/>
<protein>
    <submittedName>
        <fullName evidence="3">Uncharacterized protein</fullName>
    </submittedName>
</protein>
<dbReference type="Pfam" id="PF15321">
    <property type="entry name" value="ATAD4"/>
    <property type="match status" value="1"/>
</dbReference>
<dbReference type="PANTHER" id="PTHR14581">
    <property type="match status" value="1"/>
</dbReference>
<dbReference type="Ensembl" id="ENSPNAT00000009756.2">
    <property type="protein sequence ID" value="ENSPNAP00000002834.2"/>
    <property type="gene ID" value="ENSPNAG00000009181.2"/>
</dbReference>
<evidence type="ECO:0000256" key="1">
    <source>
        <dbReference type="ARBA" id="ARBA00010096"/>
    </source>
</evidence>